<feature type="domain" description="Phosphatidic acid phosphatase type 2/haloperoxidase" evidence="2">
    <location>
        <begin position="61"/>
        <end position="166"/>
    </location>
</feature>
<evidence type="ECO:0000256" key="1">
    <source>
        <dbReference type="SAM" id="Phobius"/>
    </source>
</evidence>
<dbReference type="SMART" id="SM00014">
    <property type="entry name" value="acidPPc"/>
    <property type="match status" value="1"/>
</dbReference>
<keyword evidence="1" id="KW-0812">Transmembrane</keyword>
<dbReference type="EMBL" id="QJKK01000010">
    <property type="protein sequence ID" value="RAL22081.1"/>
    <property type="molecule type" value="Genomic_DNA"/>
</dbReference>
<dbReference type="OrthoDB" id="9789113at2"/>
<feature type="transmembrane region" description="Helical" evidence="1">
    <location>
        <begin position="151"/>
        <end position="169"/>
    </location>
</feature>
<dbReference type="InterPro" id="IPR033879">
    <property type="entry name" value="UPP_Pase"/>
</dbReference>
<reference evidence="3 4" key="2">
    <citation type="submission" date="2018-06" db="EMBL/GenBank/DDBJ databases">
        <authorList>
            <person name="Zhirakovskaya E."/>
        </authorList>
    </citation>
    <scope>NUCLEOTIDE SEQUENCE [LARGE SCALE GENOMIC DNA]</scope>
    <source>
        <strain evidence="3 4">FBKL4.011</strain>
    </source>
</reference>
<dbReference type="SUPFAM" id="SSF48317">
    <property type="entry name" value="Acid phosphatase/Vanadium-dependent haloperoxidase"/>
    <property type="match status" value="1"/>
</dbReference>
<dbReference type="RefSeq" id="WP_113659924.1">
    <property type="nucleotide sequence ID" value="NZ_KZ845672.1"/>
</dbReference>
<proteinExistence type="predicted"/>
<sequence>MPLSELNIDLFRLINDLGKQYSFLNPFAVFVAEYTLYFLGLGIAVYWFTRINQNRMMVIHAGISFILAEILGKVLGTLHSHYQPFAVLSNVNKLVEHEVDNSFPSDHTILFFSICVSFWLVRKKGGWLWLLLAFCVGISRIWVGVHYPIDIATGALLGIFSAVFVNWLAPKLSFVKGLLTFYERLEHKILPQKSKSRNF</sequence>
<dbReference type="CDD" id="cd03385">
    <property type="entry name" value="PAP2_BcrC_like"/>
    <property type="match status" value="1"/>
</dbReference>
<organism evidence="3 4">
    <name type="scientific">Thermoflavimicrobium daqui</name>
    <dbReference type="NCBI Taxonomy" id="2137476"/>
    <lineage>
        <taxon>Bacteria</taxon>
        <taxon>Bacillati</taxon>
        <taxon>Bacillota</taxon>
        <taxon>Bacilli</taxon>
        <taxon>Bacillales</taxon>
        <taxon>Thermoactinomycetaceae</taxon>
        <taxon>Thermoflavimicrobium</taxon>
    </lineage>
</organism>
<evidence type="ECO:0000313" key="4">
    <source>
        <dbReference type="Proteomes" id="UP000251213"/>
    </source>
</evidence>
<dbReference type="Gene3D" id="1.20.144.10">
    <property type="entry name" value="Phosphatidic acid phosphatase type 2/haloperoxidase"/>
    <property type="match status" value="1"/>
</dbReference>
<keyword evidence="1" id="KW-0472">Membrane</keyword>
<evidence type="ECO:0000259" key="2">
    <source>
        <dbReference type="SMART" id="SM00014"/>
    </source>
</evidence>
<feature type="transmembrane region" description="Helical" evidence="1">
    <location>
        <begin position="27"/>
        <end position="49"/>
    </location>
</feature>
<gene>
    <name evidence="3" type="ORF">DL897_14905</name>
</gene>
<name>A0A364K230_9BACL</name>
<dbReference type="InterPro" id="IPR000326">
    <property type="entry name" value="PAP2/HPO"/>
</dbReference>
<keyword evidence="4" id="KW-1185">Reference proteome</keyword>
<dbReference type="GO" id="GO:0005886">
    <property type="term" value="C:plasma membrane"/>
    <property type="evidence" value="ECO:0007669"/>
    <property type="project" value="InterPro"/>
</dbReference>
<feature type="transmembrane region" description="Helical" evidence="1">
    <location>
        <begin position="61"/>
        <end position="82"/>
    </location>
</feature>
<comment type="caution">
    <text evidence="3">The sequence shown here is derived from an EMBL/GenBank/DDBJ whole genome shotgun (WGS) entry which is preliminary data.</text>
</comment>
<accession>A0A364K230</accession>
<feature type="transmembrane region" description="Helical" evidence="1">
    <location>
        <begin position="102"/>
        <end position="121"/>
    </location>
</feature>
<reference evidence="3 4" key="1">
    <citation type="submission" date="2018-06" db="EMBL/GenBank/DDBJ databases">
        <title>Thermoflavimicrobium daqus sp. nov., a thermophilic microbe isolated from Moutai-flavour Daqu.</title>
        <authorList>
            <person name="Wang X."/>
            <person name="Zhou H."/>
        </authorList>
    </citation>
    <scope>NUCLEOTIDE SEQUENCE [LARGE SCALE GENOMIC DNA]</scope>
    <source>
        <strain evidence="3 4">FBKL4.011</strain>
    </source>
</reference>
<dbReference type="GO" id="GO:0050380">
    <property type="term" value="F:undecaprenyl-diphosphatase activity"/>
    <property type="evidence" value="ECO:0007669"/>
    <property type="project" value="InterPro"/>
</dbReference>
<dbReference type="InterPro" id="IPR036938">
    <property type="entry name" value="PAP2/HPO_sf"/>
</dbReference>
<protein>
    <submittedName>
        <fullName evidence="3">Undecaprenyl-diphosphatase</fullName>
    </submittedName>
</protein>
<feature type="transmembrane region" description="Helical" evidence="1">
    <location>
        <begin position="128"/>
        <end position="145"/>
    </location>
</feature>
<dbReference type="PANTHER" id="PTHR14969:SF13">
    <property type="entry name" value="AT30094P"/>
    <property type="match status" value="1"/>
</dbReference>
<keyword evidence="1" id="KW-1133">Transmembrane helix</keyword>
<dbReference type="AlphaFoldDB" id="A0A364K230"/>
<dbReference type="Proteomes" id="UP000251213">
    <property type="component" value="Unassembled WGS sequence"/>
</dbReference>
<dbReference type="PANTHER" id="PTHR14969">
    <property type="entry name" value="SPHINGOSINE-1-PHOSPHATE PHOSPHOHYDROLASE"/>
    <property type="match status" value="1"/>
</dbReference>
<evidence type="ECO:0000313" key="3">
    <source>
        <dbReference type="EMBL" id="RAL22081.1"/>
    </source>
</evidence>
<dbReference type="Pfam" id="PF01569">
    <property type="entry name" value="PAP2"/>
    <property type="match status" value="1"/>
</dbReference>